<gene>
    <name evidence="2" type="ORF">QBC40DRAFT_278721</name>
</gene>
<reference evidence="2" key="2">
    <citation type="submission" date="2023-05" db="EMBL/GenBank/DDBJ databases">
        <authorList>
            <consortium name="Lawrence Berkeley National Laboratory"/>
            <person name="Steindorff A."/>
            <person name="Hensen N."/>
            <person name="Bonometti L."/>
            <person name="Westerberg I."/>
            <person name="Brannstrom I.O."/>
            <person name="Guillou S."/>
            <person name="Cros-Aarteil S."/>
            <person name="Calhoun S."/>
            <person name="Haridas S."/>
            <person name="Kuo A."/>
            <person name="Mondo S."/>
            <person name="Pangilinan J."/>
            <person name="Riley R."/>
            <person name="Labutti K."/>
            <person name="Andreopoulos B."/>
            <person name="Lipzen A."/>
            <person name="Chen C."/>
            <person name="Yanf M."/>
            <person name="Daum C."/>
            <person name="Ng V."/>
            <person name="Clum A."/>
            <person name="Ohm R."/>
            <person name="Martin F."/>
            <person name="Silar P."/>
            <person name="Natvig D."/>
            <person name="Lalanne C."/>
            <person name="Gautier V."/>
            <person name="Ament-Velasquez S.L."/>
            <person name="Kruys A."/>
            <person name="Hutchinson M.I."/>
            <person name="Powell A.J."/>
            <person name="Barry K."/>
            <person name="Miller A.N."/>
            <person name="Grigoriev I.V."/>
            <person name="Debuchy R."/>
            <person name="Gladieux P."/>
            <person name="Thoren M.H."/>
            <person name="Johannesson H."/>
        </authorList>
    </citation>
    <scope>NUCLEOTIDE SEQUENCE</scope>
    <source>
        <strain evidence="2">CBS 315.58</strain>
    </source>
</reference>
<comment type="caution">
    <text evidence="2">The sequence shown here is derived from an EMBL/GenBank/DDBJ whole genome shotgun (WGS) entry which is preliminary data.</text>
</comment>
<protein>
    <submittedName>
        <fullName evidence="2">Uncharacterized protein</fullName>
    </submittedName>
</protein>
<evidence type="ECO:0000256" key="1">
    <source>
        <dbReference type="SAM" id="Phobius"/>
    </source>
</evidence>
<keyword evidence="3" id="KW-1185">Reference proteome</keyword>
<dbReference type="EMBL" id="MU863910">
    <property type="protein sequence ID" value="KAK4201211.1"/>
    <property type="molecule type" value="Genomic_DNA"/>
</dbReference>
<proteinExistence type="predicted"/>
<dbReference type="Proteomes" id="UP001303160">
    <property type="component" value="Unassembled WGS sequence"/>
</dbReference>
<keyword evidence="1" id="KW-0812">Transmembrane</keyword>
<evidence type="ECO:0000313" key="2">
    <source>
        <dbReference type="EMBL" id="KAK4201211.1"/>
    </source>
</evidence>
<feature type="transmembrane region" description="Helical" evidence="1">
    <location>
        <begin position="16"/>
        <end position="34"/>
    </location>
</feature>
<evidence type="ECO:0000313" key="3">
    <source>
        <dbReference type="Proteomes" id="UP001303160"/>
    </source>
</evidence>
<dbReference type="AlphaFoldDB" id="A0AAN6XKF5"/>
<organism evidence="2 3">
    <name type="scientific">Triangularia verruculosa</name>
    <dbReference type="NCBI Taxonomy" id="2587418"/>
    <lineage>
        <taxon>Eukaryota</taxon>
        <taxon>Fungi</taxon>
        <taxon>Dikarya</taxon>
        <taxon>Ascomycota</taxon>
        <taxon>Pezizomycotina</taxon>
        <taxon>Sordariomycetes</taxon>
        <taxon>Sordariomycetidae</taxon>
        <taxon>Sordariales</taxon>
        <taxon>Podosporaceae</taxon>
        <taxon>Triangularia</taxon>
    </lineage>
</organism>
<reference evidence="2" key="1">
    <citation type="journal article" date="2023" name="Mol. Phylogenet. Evol.">
        <title>Genome-scale phylogeny and comparative genomics of the fungal order Sordariales.</title>
        <authorList>
            <person name="Hensen N."/>
            <person name="Bonometti L."/>
            <person name="Westerberg I."/>
            <person name="Brannstrom I.O."/>
            <person name="Guillou S."/>
            <person name="Cros-Aarteil S."/>
            <person name="Calhoun S."/>
            <person name="Haridas S."/>
            <person name="Kuo A."/>
            <person name="Mondo S."/>
            <person name="Pangilinan J."/>
            <person name="Riley R."/>
            <person name="LaButti K."/>
            <person name="Andreopoulos B."/>
            <person name="Lipzen A."/>
            <person name="Chen C."/>
            <person name="Yan M."/>
            <person name="Daum C."/>
            <person name="Ng V."/>
            <person name="Clum A."/>
            <person name="Steindorff A."/>
            <person name="Ohm R.A."/>
            <person name="Martin F."/>
            <person name="Silar P."/>
            <person name="Natvig D.O."/>
            <person name="Lalanne C."/>
            <person name="Gautier V."/>
            <person name="Ament-Velasquez S.L."/>
            <person name="Kruys A."/>
            <person name="Hutchinson M.I."/>
            <person name="Powell A.J."/>
            <person name="Barry K."/>
            <person name="Miller A.N."/>
            <person name="Grigoriev I.V."/>
            <person name="Debuchy R."/>
            <person name="Gladieux P."/>
            <person name="Hiltunen Thoren M."/>
            <person name="Johannesson H."/>
        </authorList>
    </citation>
    <scope>NUCLEOTIDE SEQUENCE</scope>
    <source>
        <strain evidence="2">CBS 315.58</strain>
    </source>
</reference>
<keyword evidence="1" id="KW-1133">Transmembrane helix</keyword>
<name>A0AAN6XKF5_9PEZI</name>
<feature type="transmembrane region" description="Helical" evidence="1">
    <location>
        <begin position="40"/>
        <end position="61"/>
    </location>
</feature>
<accession>A0AAN6XKF5</accession>
<keyword evidence="1" id="KW-0472">Membrane</keyword>
<sequence length="82" mass="9613">MSRKAKVGPESKKTTSVYRLGIDCLISSIFHHIVPWPPQLWPHPFTHFPAALFFFFLSLLYRNPYPPSHGVRWHLEKHLDSC</sequence>